<evidence type="ECO:0000313" key="1">
    <source>
        <dbReference type="EMBL" id="PNR32758.1"/>
    </source>
</evidence>
<dbReference type="Proteomes" id="UP000006727">
    <property type="component" value="Chromosome 20"/>
</dbReference>
<name>A0A2K1IU21_PHYPA</name>
<dbReference type="EnsemblPlants" id="Pp3c20_4400V3.1">
    <property type="protein sequence ID" value="Pp3c20_4400V3.1"/>
    <property type="gene ID" value="Pp3c20_4400"/>
</dbReference>
<reference evidence="1 3" key="2">
    <citation type="journal article" date="2018" name="Plant J.">
        <title>The Physcomitrella patens chromosome-scale assembly reveals moss genome structure and evolution.</title>
        <authorList>
            <person name="Lang D."/>
            <person name="Ullrich K.K."/>
            <person name="Murat F."/>
            <person name="Fuchs J."/>
            <person name="Jenkins J."/>
            <person name="Haas F.B."/>
            <person name="Piednoel M."/>
            <person name="Gundlach H."/>
            <person name="Van Bel M."/>
            <person name="Meyberg R."/>
            <person name="Vives C."/>
            <person name="Morata J."/>
            <person name="Symeonidi A."/>
            <person name="Hiss M."/>
            <person name="Muchero W."/>
            <person name="Kamisugi Y."/>
            <person name="Saleh O."/>
            <person name="Blanc G."/>
            <person name="Decker E.L."/>
            <person name="van Gessel N."/>
            <person name="Grimwood J."/>
            <person name="Hayes R.D."/>
            <person name="Graham S.W."/>
            <person name="Gunter L.E."/>
            <person name="McDaniel S.F."/>
            <person name="Hoernstein S.N.W."/>
            <person name="Larsson A."/>
            <person name="Li F.W."/>
            <person name="Perroud P.F."/>
            <person name="Phillips J."/>
            <person name="Ranjan P."/>
            <person name="Rokshar D.S."/>
            <person name="Rothfels C.J."/>
            <person name="Schneider L."/>
            <person name="Shu S."/>
            <person name="Stevenson D.W."/>
            <person name="Thummler F."/>
            <person name="Tillich M."/>
            <person name="Villarreal Aguilar J.C."/>
            <person name="Widiez T."/>
            <person name="Wong G.K."/>
            <person name="Wymore A."/>
            <person name="Zhang Y."/>
            <person name="Zimmer A.D."/>
            <person name="Quatrano R.S."/>
            <person name="Mayer K.F.X."/>
            <person name="Goodstein D."/>
            <person name="Casacuberta J.M."/>
            <person name="Vandepoele K."/>
            <person name="Reski R."/>
            <person name="Cuming A.C."/>
            <person name="Tuskan G.A."/>
            <person name="Maumus F."/>
            <person name="Salse J."/>
            <person name="Schmutz J."/>
            <person name="Rensing S.A."/>
        </authorList>
    </citation>
    <scope>NUCLEOTIDE SEQUENCE [LARGE SCALE GENOMIC DNA]</scope>
    <source>
        <strain evidence="2 3">cv. Gransden 2004</strain>
    </source>
</reference>
<dbReference type="Gramene" id="Pp3c20_4400V3.1">
    <property type="protein sequence ID" value="Pp3c20_4400V3.1"/>
    <property type="gene ID" value="Pp3c20_4400"/>
</dbReference>
<gene>
    <name evidence="1" type="ORF">PHYPA_024700</name>
</gene>
<dbReference type="AlphaFoldDB" id="A0A2K1IU21"/>
<accession>A0A2K1IU21</accession>
<reference evidence="2" key="3">
    <citation type="submission" date="2020-12" db="UniProtKB">
        <authorList>
            <consortium name="EnsemblPlants"/>
        </authorList>
    </citation>
    <scope>IDENTIFICATION</scope>
</reference>
<evidence type="ECO:0000313" key="2">
    <source>
        <dbReference type="EnsemblPlants" id="Pp3c20_4400V3.1"/>
    </source>
</evidence>
<evidence type="ECO:0000313" key="3">
    <source>
        <dbReference type="Proteomes" id="UP000006727"/>
    </source>
</evidence>
<keyword evidence="3" id="KW-1185">Reference proteome</keyword>
<dbReference type="InParanoid" id="A0A2K1IU21"/>
<dbReference type="EMBL" id="ABEU02000020">
    <property type="protein sequence ID" value="PNR32758.1"/>
    <property type="molecule type" value="Genomic_DNA"/>
</dbReference>
<protein>
    <submittedName>
        <fullName evidence="1 2">Uncharacterized protein</fullName>
    </submittedName>
</protein>
<organism evidence="1">
    <name type="scientific">Physcomitrium patens</name>
    <name type="common">Spreading-leaved earth moss</name>
    <name type="synonym">Physcomitrella patens</name>
    <dbReference type="NCBI Taxonomy" id="3218"/>
    <lineage>
        <taxon>Eukaryota</taxon>
        <taxon>Viridiplantae</taxon>
        <taxon>Streptophyta</taxon>
        <taxon>Embryophyta</taxon>
        <taxon>Bryophyta</taxon>
        <taxon>Bryophytina</taxon>
        <taxon>Bryopsida</taxon>
        <taxon>Funariidae</taxon>
        <taxon>Funariales</taxon>
        <taxon>Funariaceae</taxon>
        <taxon>Physcomitrium</taxon>
    </lineage>
</organism>
<reference evidence="1 3" key="1">
    <citation type="journal article" date="2008" name="Science">
        <title>The Physcomitrella genome reveals evolutionary insights into the conquest of land by plants.</title>
        <authorList>
            <person name="Rensing S."/>
            <person name="Lang D."/>
            <person name="Zimmer A."/>
            <person name="Terry A."/>
            <person name="Salamov A."/>
            <person name="Shapiro H."/>
            <person name="Nishiyama T."/>
            <person name="Perroud P.-F."/>
            <person name="Lindquist E."/>
            <person name="Kamisugi Y."/>
            <person name="Tanahashi T."/>
            <person name="Sakakibara K."/>
            <person name="Fujita T."/>
            <person name="Oishi K."/>
            <person name="Shin-I T."/>
            <person name="Kuroki Y."/>
            <person name="Toyoda A."/>
            <person name="Suzuki Y."/>
            <person name="Hashimoto A."/>
            <person name="Yamaguchi K."/>
            <person name="Sugano A."/>
            <person name="Kohara Y."/>
            <person name="Fujiyama A."/>
            <person name="Anterola A."/>
            <person name="Aoki S."/>
            <person name="Ashton N."/>
            <person name="Barbazuk W.B."/>
            <person name="Barker E."/>
            <person name="Bennetzen J."/>
            <person name="Bezanilla M."/>
            <person name="Blankenship R."/>
            <person name="Cho S.H."/>
            <person name="Dutcher S."/>
            <person name="Estelle M."/>
            <person name="Fawcett J.A."/>
            <person name="Gundlach H."/>
            <person name="Hanada K."/>
            <person name="Heyl A."/>
            <person name="Hicks K.A."/>
            <person name="Hugh J."/>
            <person name="Lohr M."/>
            <person name="Mayer K."/>
            <person name="Melkozernov A."/>
            <person name="Murata T."/>
            <person name="Nelson D."/>
            <person name="Pils B."/>
            <person name="Prigge M."/>
            <person name="Reiss B."/>
            <person name="Renner T."/>
            <person name="Rombauts S."/>
            <person name="Rushton P."/>
            <person name="Sanderfoot A."/>
            <person name="Schween G."/>
            <person name="Shiu S.-H."/>
            <person name="Stueber K."/>
            <person name="Theodoulou F.L."/>
            <person name="Tu H."/>
            <person name="Van de Peer Y."/>
            <person name="Verrier P.J."/>
            <person name="Waters E."/>
            <person name="Wood A."/>
            <person name="Yang L."/>
            <person name="Cove D."/>
            <person name="Cuming A."/>
            <person name="Hasebe M."/>
            <person name="Lucas S."/>
            <person name="Mishler D.B."/>
            <person name="Reski R."/>
            <person name="Grigoriev I."/>
            <person name="Quatrano R.S."/>
            <person name="Boore J.L."/>
        </authorList>
    </citation>
    <scope>NUCLEOTIDE SEQUENCE [LARGE SCALE GENOMIC DNA]</scope>
    <source>
        <strain evidence="2 3">cv. Gransden 2004</strain>
    </source>
</reference>
<proteinExistence type="predicted"/>
<sequence>MSWKCFAFVTSGLPQDKEGSLLCYLLATKP</sequence>